<accession>X6LQN4</accession>
<feature type="compositionally biased region" description="Basic residues" evidence="1">
    <location>
        <begin position="79"/>
        <end position="91"/>
    </location>
</feature>
<evidence type="ECO:0000313" key="3">
    <source>
        <dbReference type="Proteomes" id="UP000023152"/>
    </source>
</evidence>
<dbReference type="AlphaFoldDB" id="X6LQN4"/>
<evidence type="ECO:0000256" key="1">
    <source>
        <dbReference type="SAM" id="MobiDB-lite"/>
    </source>
</evidence>
<comment type="caution">
    <text evidence="2">The sequence shown here is derived from an EMBL/GenBank/DDBJ whole genome shotgun (WGS) entry which is preliminary data.</text>
</comment>
<feature type="compositionally biased region" description="Polar residues" evidence="1">
    <location>
        <begin position="49"/>
        <end position="61"/>
    </location>
</feature>
<gene>
    <name evidence="2" type="ORF">RFI_33965</name>
</gene>
<keyword evidence="3" id="KW-1185">Reference proteome</keyword>
<reference evidence="2 3" key="1">
    <citation type="journal article" date="2013" name="Curr. Biol.">
        <title>The Genome of the Foraminiferan Reticulomyxa filosa.</title>
        <authorList>
            <person name="Glockner G."/>
            <person name="Hulsmann N."/>
            <person name="Schleicher M."/>
            <person name="Noegel A.A."/>
            <person name="Eichinger L."/>
            <person name="Gallinger C."/>
            <person name="Pawlowski J."/>
            <person name="Sierra R."/>
            <person name="Euteneuer U."/>
            <person name="Pillet L."/>
            <person name="Moustafa A."/>
            <person name="Platzer M."/>
            <person name="Groth M."/>
            <person name="Szafranski K."/>
            <person name="Schliwa M."/>
        </authorList>
    </citation>
    <scope>NUCLEOTIDE SEQUENCE [LARGE SCALE GENOMIC DNA]</scope>
</reference>
<feature type="region of interest" description="Disordered" evidence="1">
    <location>
        <begin position="1"/>
        <end position="158"/>
    </location>
</feature>
<feature type="region of interest" description="Disordered" evidence="1">
    <location>
        <begin position="187"/>
        <end position="206"/>
    </location>
</feature>
<feature type="compositionally biased region" description="Basic and acidic residues" evidence="1">
    <location>
        <begin position="92"/>
        <end position="102"/>
    </location>
</feature>
<name>X6LQN4_RETFI</name>
<feature type="non-terminal residue" evidence="2">
    <location>
        <position position="1"/>
    </location>
</feature>
<protein>
    <submittedName>
        <fullName evidence="2">Uncharacterized protein</fullName>
    </submittedName>
</protein>
<feature type="non-terminal residue" evidence="2">
    <location>
        <position position="243"/>
    </location>
</feature>
<evidence type="ECO:0000313" key="2">
    <source>
        <dbReference type="EMBL" id="ETO03442.1"/>
    </source>
</evidence>
<feature type="compositionally biased region" description="Polar residues" evidence="1">
    <location>
        <begin position="1"/>
        <end position="12"/>
    </location>
</feature>
<proteinExistence type="predicted"/>
<sequence>KKSGPSSPQNHRNSNNNNNSSSSNSSSSSSGKRKAKSSEWGNKNKDYKSPQTPQESAANIQTRKRSGSHGNVADNSPKNKNKHLAAKKQHKLGHDSMDHLQVNDEPMEDVELPQSNRWRSNSAMTSTEKEKAQQKLLQGGEREDQEGGDESDGFVTTEKKKKIGRVQYYHLQFTRDRAMTTSEDVLSSVRERKVSNPPPSLDEHYSRKDQIIRQKKRPLPKKPMKYIVELTKRPFGFQLGPFY</sequence>
<feature type="compositionally biased region" description="Low complexity" evidence="1">
    <location>
        <begin position="13"/>
        <end position="30"/>
    </location>
</feature>
<feature type="compositionally biased region" description="Polar residues" evidence="1">
    <location>
        <begin position="113"/>
        <end position="126"/>
    </location>
</feature>
<organism evidence="2 3">
    <name type="scientific">Reticulomyxa filosa</name>
    <dbReference type="NCBI Taxonomy" id="46433"/>
    <lineage>
        <taxon>Eukaryota</taxon>
        <taxon>Sar</taxon>
        <taxon>Rhizaria</taxon>
        <taxon>Retaria</taxon>
        <taxon>Foraminifera</taxon>
        <taxon>Monothalamids</taxon>
        <taxon>Reticulomyxidae</taxon>
        <taxon>Reticulomyxa</taxon>
    </lineage>
</organism>
<feature type="compositionally biased region" description="Acidic residues" evidence="1">
    <location>
        <begin position="143"/>
        <end position="152"/>
    </location>
</feature>
<dbReference type="EMBL" id="ASPP01033299">
    <property type="protein sequence ID" value="ETO03442.1"/>
    <property type="molecule type" value="Genomic_DNA"/>
</dbReference>
<dbReference type="Proteomes" id="UP000023152">
    <property type="component" value="Unassembled WGS sequence"/>
</dbReference>